<evidence type="ECO:0000313" key="3">
    <source>
        <dbReference type="EMBL" id="RKQ61180.1"/>
    </source>
</evidence>
<dbReference type="EMBL" id="JAQQKY010000002">
    <property type="protein sequence ID" value="MDC7690189.1"/>
    <property type="molecule type" value="Genomic_DNA"/>
</dbReference>
<proteinExistence type="predicted"/>
<keyword evidence="5" id="KW-1185">Reference proteome</keyword>
<feature type="transmembrane region" description="Helical" evidence="1">
    <location>
        <begin position="20"/>
        <end position="43"/>
    </location>
</feature>
<evidence type="ECO:0000313" key="5">
    <source>
        <dbReference type="Proteomes" id="UP001221566"/>
    </source>
</evidence>
<evidence type="ECO:0000313" key="4">
    <source>
        <dbReference type="Proteomes" id="UP000279384"/>
    </source>
</evidence>
<name>A0A495BIK0_VOGIN</name>
<sequence>MNKYSRHLRLFLVNEDGVTAMEYALLGALIAVVIIASVTGVGLNVQALFLNVADQVEAVAADVL</sequence>
<dbReference type="AlphaFoldDB" id="A0A495BIK0"/>
<dbReference type="Proteomes" id="UP001221566">
    <property type="component" value="Unassembled WGS sequence"/>
</dbReference>
<accession>A0A495BIK0</accession>
<gene>
    <name evidence="3" type="ORF">C8E02_0947</name>
    <name evidence="2" type="ORF">PQU93_05245</name>
</gene>
<keyword evidence="1" id="KW-0472">Membrane</keyword>
<dbReference type="Pfam" id="PF04964">
    <property type="entry name" value="Flp_Fap"/>
    <property type="match status" value="1"/>
</dbReference>
<keyword evidence="1" id="KW-0812">Transmembrane</keyword>
<dbReference type="RefSeq" id="WP_047965350.1">
    <property type="nucleotide sequence ID" value="NZ_JAQQKY010000002.1"/>
</dbReference>
<evidence type="ECO:0000313" key="2">
    <source>
        <dbReference type="EMBL" id="MDC7690189.1"/>
    </source>
</evidence>
<keyword evidence="1" id="KW-1133">Transmembrane helix</keyword>
<evidence type="ECO:0000256" key="1">
    <source>
        <dbReference type="SAM" id="Phobius"/>
    </source>
</evidence>
<dbReference type="InterPro" id="IPR007047">
    <property type="entry name" value="Flp_Fap"/>
</dbReference>
<comment type="caution">
    <text evidence="3">The sequence shown here is derived from an EMBL/GenBank/DDBJ whole genome shotgun (WGS) entry which is preliminary data.</text>
</comment>
<dbReference type="EMBL" id="RBID01000011">
    <property type="protein sequence ID" value="RKQ61180.1"/>
    <property type="molecule type" value="Genomic_DNA"/>
</dbReference>
<organism evidence="3 4">
    <name type="scientific">Vogesella indigofera</name>
    <name type="common">Pseudomonas indigofera</name>
    <dbReference type="NCBI Taxonomy" id="45465"/>
    <lineage>
        <taxon>Bacteria</taxon>
        <taxon>Pseudomonadati</taxon>
        <taxon>Pseudomonadota</taxon>
        <taxon>Betaproteobacteria</taxon>
        <taxon>Neisseriales</taxon>
        <taxon>Chromobacteriaceae</taxon>
        <taxon>Vogesella</taxon>
    </lineage>
</organism>
<dbReference type="Proteomes" id="UP000279384">
    <property type="component" value="Unassembled WGS sequence"/>
</dbReference>
<reference evidence="2 5" key="2">
    <citation type="submission" date="2023-01" db="EMBL/GenBank/DDBJ databases">
        <title>Novel species of the genus Vogesella isolated from rivers.</title>
        <authorList>
            <person name="Lu H."/>
        </authorList>
    </citation>
    <scope>NUCLEOTIDE SEQUENCE [LARGE SCALE GENOMIC DNA]</scope>
    <source>
        <strain evidence="2 5">SH7W</strain>
    </source>
</reference>
<reference evidence="3 4" key="1">
    <citation type="submission" date="2018-10" db="EMBL/GenBank/DDBJ databases">
        <title>Genomic Encyclopedia of Type Strains, Phase IV (KMG-IV): sequencing the most valuable type-strain genomes for metagenomic binning, comparative biology and taxonomic classification.</title>
        <authorList>
            <person name="Goeker M."/>
        </authorList>
    </citation>
    <scope>NUCLEOTIDE SEQUENCE [LARGE SCALE GENOMIC DNA]</scope>
    <source>
        <strain evidence="3 4">DSM 3303</strain>
    </source>
</reference>
<protein>
    <submittedName>
        <fullName evidence="2">Flp family type IVb pilin</fullName>
    </submittedName>
    <submittedName>
        <fullName evidence="3">Pilus assembly protein Flp/PilA</fullName>
    </submittedName>
</protein>